<gene>
    <name evidence="4" type="ORF">GCM10009039_28590</name>
</gene>
<feature type="compositionally biased region" description="Low complexity" evidence="1">
    <location>
        <begin position="588"/>
        <end position="601"/>
    </location>
</feature>
<evidence type="ECO:0000313" key="4">
    <source>
        <dbReference type="EMBL" id="GGL68882.1"/>
    </source>
</evidence>
<feature type="transmembrane region" description="Helical" evidence="2">
    <location>
        <begin position="135"/>
        <end position="151"/>
    </location>
</feature>
<dbReference type="OrthoDB" id="18481at2157"/>
<dbReference type="Gene3D" id="3.10.620.30">
    <property type="match status" value="1"/>
</dbReference>
<dbReference type="AlphaFoldDB" id="A0A830F6U5"/>
<dbReference type="InterPro" id="IPR052901">
    <property type="entry name" value="Bact_TGase-like"/>
</dbReference>
<organism evidence="4 5">
    <name type="scientific">Halocalculus aciditolerans</name>
    <dbReference type="NCBI Taxonomy" id="1383812"/>
    <lineage>
        <taxon>Archaea</taxon>
        <taxon>Methanobacteriati</taxon>
        <taxon>Methanobacteriota</taxon>
        <taxon>Stenosarchaea group</taxon>
        <taxon>Halobacteria</taxon>
        <taxon>Halobacteriales</taxon>
        <taxon>Halobacteriaceae</taxon>
        <taxon>Halocalculus</taxon>
    </lineage>
</organism>
<dbReference type="InterPro" id="IPR021878">
    <property type="entry name" value="TgpA_N"/>
</dbReference>
<reference evidence="4" key="1">
    <citation type="journal article" date="2014" name="Int. J. Syst. Evol. Microbiol.">
        <title>Complete genome sequence of Corynebacterium casei LMG S-19264T (=DSM 44701T), isolated from a smear-ripened cheese.</title>
        <authorList>
            <consortium name="US DOE Joint Genome Institute (JGI-PGF)"/>
            <person name="Walter F."/>
            <person name="Albersmeier A."/>
            <person name="Kalinowski J."/>
            <person name="Ruckert C."/>
        </authorList>
    </citation>
    <scope>NUCLEOTIDE SEQUENCE</scope>
    <source>
        <strain evidence="4">JCM 19596</strain>
    </source>
</reference>
<keyword evidence="2" id="KW-1133">Transmembrane helix</keyword>
<feature type="region of interest" description="Disordered" evidence="1">
    <location>
        <begin position="511"/>
        <end position="607"/>
    </location>
</feature>
<comment type="caution">
    <text evidence="4">The sequence shown here is derived from an EMBL/GenBank/DDBJ whole genome shotgun (WGS) entry which is preliminary data.</text>
</comment>
<feature type="region of interest" description="Disordered" evidence="1">
    <location>
        <begin position="291"/>
        <end position="310"/>
    </location>
</feature>
<feature type="domain" description="Transglutaminase-like" evidence="3">
    <location>
        <begin position="446"/>
        <end position="516"/>
    </location>
</feature>
<feature type="compositionally biased region" description="Low complexity" evidence="1">
    <location>
        <begin position="544"/>
        <end position="576"/>
    </location>
</feature>
<keyword evidence="2" id="KW-0472">Membrane</keyword>
<dbReference type="Pfam" id="PF01841">
    <property type="entry name" value="Transglut_core"/>
    <property type="match status" value="1"/>
</dbReference>
<protein>
    <recommendedName>
        <fullName evidence="3">Transglutaminase-like domain-containing protein</fullName>
    </recommendedName>
</protein>
<proteinExistence type="predicted"/>
<dbReference type="RefSeq" id="WP_188980113.1">
    <property type="nucleotide sequence ID" value="NZ_BMPG01000004.1"/>
</dbReference>
<feature type="transmembrane region" description="Helical" evidence="2">
    <location>
        <begin position="103"/>
        <end position="128"/>
    </location>
</feature>
<feature type="compositionally biased region" description="Basic and acidic residues" evidence="1">
    <location>
        <begin position="523"/>
        <end position="535"/>
    </location>
</feature>
<name>A0A830F6U5_9EURY</name>
<feature type="transmembrane region" description="Helical" evidence="2">
    <location>
        <begin position="60"/>
        <end position="83"/>
    </location>
</feature>
<evidence type="ECO:0000256" key="1">
    <source>
        <dbReference type="SAM" id="MobiDB-lite"/>
    </source>
</evidence>
<sequence>MTTTAYRVGALAALAAVSASWVAVALGVVSVVGGVSTLALAAGGALALAWLLRDLSGPQALALGVVVLLAGFAVYLLVIPEAIRDSLTPTSVTTDTLALLTGFSIYRLVEAGAWATAVTPAPLFLTWYFGFRRNYSAAALVAGGMLGFFVLTGDAGAVATLVGTVAALLAVACGRIADHGGGGKRQAQLLAAGVAVCVLAPAVVTAVPGGAGTPLVTPPTPTTDLSAPDDHVAVGGRIRLSPKVNFVASLDGYDYRCRAVNGTNEFTCTPASDPPYYRVASYDRFTGTSWLQTGASEGGSLRGPPGPEESLEQTITLRRSADALPAAAEPVDVDGIDYSVTRFGNLRPDEDTDPPTTYRVESERVNATPAQLRAAGTDYPEDVAENYLQVPETTDPAVARVTANVTADAETPYGKARAIESWLAANREYDLDAPNPRGNLVNYFVLSDDATGYCTYYATSMVTMLRTQGIPARFAVGYTSGQQVDANQWVVRGYDSHAWVEAYFPEYGWVRFDPTPGGPRQTAETDRLETARENGTENVDALGSDTATTTTTTTPDASSETATTDTATTPPNATTTGLPGGLEGVRDAANNSTATGTTAASGAGGVTLPPPGTLALWGLLGGGLVGALQYSGLPGRVARAVWLRRRLTGSPEDVAIGAFARVEYVLERTYRPRRDGETVRAYLDAVRAPDSVRAVAAARERARYGTGLDDDAARAAARQARAFVAAHTRLPVPDWW</sequence>
<dbReference type="EMBL" id="BMPG01000004">
    <property type="protein sequence ID" value="GGL68882.1"/>
    <property type="molecule type" value="Genomic_DNA"/>
</dbReference>
<dbReference type="Pfam" id="PF11992">
    <property type="entry name" value="TgpA_N"/>
    <property type="match status" value="1"/>
</dbReference>
<accession>A0A830F6U5</accession>
<feature type="transmembrane region" description="Helical" evidence="2">
    <location>
        <begin position="35"/>
        <end position="53"/>
    </location>
</feature>
<evidence type="ECO:0000259" key="3">
    <source>
        <dbReference type="SMART" id="SM00460"/>
    </source>
</evidence>
<dbReference type="SUPFAM" id="SSF54001">
    <property type="entry name" value="Cysteine proteinases"/>
    <property type="match status" value="1"/>
</dbReference>
<feature type="transmembrane region" description="Helical" evidence="2">
    <location>
        <begin position="157"/>
        <end position="177"/>
    </location>
</feature>
<dbReference type="InterPro" id="IPR002931">
    <property type="entry name" value="Transglutaminase-like"/>
</dbReference>
<reference evidence="4" key="2">
    <citation type="submission" date="2020-09" db="EMBL/GenBank/DDBJ databases">
        <authorList>
            <person name="Sun Q."/>
            <person name="Ohkuma M."/>
        </authorList>
    </citation>
    <scope>NUCLEOTIDE SEQUENCE</scope>
    <source>
        <strain evidence="4">JCM 19596</strain>
    </source>
</reference>
<evidence type="ECO:0000313" key="5">
    <source>
        <dbReference type="Proteomes" id="UP000607197"/>
    </source>
</evidence>
<dbReference type="SMART" id="SM00460">
    <property type="entry name" value="TGc"/>
    <property type="match status" value="1"/>
</dbReference>
<evidence type="ECO:0000256" key="2">
    <source>
        <dbReference type="SAM" id="Phobius"/>
    </source>
</evidence>
<dbReference type="PANTHER" id="PTHR42736">
    <property type="entry name" value="PROTEIN-GLUTAMINE GAMMA-GLUTAMYLTRANSFERASE"/>
    <property type="match status" value="1"/>
</dbReference>
<keyword evidence="5" id="KW-1185">Reference proteome</keyword>
<keyword evidence="2" id="KW-0812">Transmembrane</keyword>
<dbReference type="Proteomes" id="UP000607197">
    <property type="component" value="Unassembled WGS sequence"/>
</dbReference>
<dbReference type="PANTHER" id="PTHR42736:SF1">
    <property type="entry name" value="PROTEIN-GLUTAMINE GAMMA-GLUTAMYLTRANSFERASE"/>
    <property type="match status" value="1"/>
</dbReference>
<feature type="transmembrane region" description="Helical" evidence="2">
    <location>
        <begin position="189"/>
        <end position="211"/>
    </location>
</feature>
<dbReference type="InterPro" id="IPR038765">
    <property type="entry name" value="Papain-like_cys_pep_sf"/>
</dbReference>